<accession>A0A450Y464</accession>
<dbReference type="InterPro" id="IPR036397">
    <property type="entry name" value="RNaseH_sf"/>
</dbReference>
<protein>
    <recommendedName>
        <fullName evidence="1">Predicted 3'-5' exonuclease PolB-like domain-containing protein</fullName>
    </recommendedName>
</protein>
<name>A0A450Y464_9GAMM</name>
<dbReference type="EMBL" id="CAADFR010000001">
    <property type="protein sequence ID" value="VFK36339.1"/>
    <property type="molecule type" value="Genomic_DNA"/>
</dbReference>
<organism evidence="2">
    <name type="scientific">Candidatus Kentrum sp. SD</name>
    <dbReference type="NCBI Taxonomy" id="2126332"/>
    <lineage>
        <taxon>Bacteria</taxon>
        <taxon>Pseudomonadati</taxon>
        <taxon>Pseudomonadota</taxon>
        <taxon>Gammaproteobacteria</taxon>
        <taxon>Candidatus Kentrum</taxon>
    </lineage>
</organism>
<sequence>MNVLVFDIETVPDVKNGRRLLDLRDLNDKQVGEVMYEQRRQESGREFLRHDLHQVVAISAVFRSGSRFKIGSFGDEGSPEKKLIQRFFDGIEKSLPLLVSWNGGGFDLPVLHYRSLLHGVNALRYWDTGDFDKNFRWNNYLNRFHYRHIDLMDVLSGYQMRATAPLNEIATLLGFPGKIGMDGSQVWGKYLDGEIGAIRNYCEIDALNTYLVYLRFELIRGRLTQAEYEREEQQVKDELASCNEAHLQEFLTVWTGMKPL</sequence>
<evidence type="ECO:0000259" key="1">
    <source>
        <dbReference type="Pfam" id="PF10108"/>
    </source>
</evidence>
<feature type="domain" description="Predicted 3'-5' exonuclease PolB-like" evidence="1">
    <location>
        <begin position="46"/>
        <end position="254"/>
    </location>
</feature>
<reference evidence="2" key="1">
    <citation type="submission" date="2019-02" db="EMBL/GenBank/DDBJ databases">
        <authorList>
            <person name="Gruber-Vodicka R. H."/>
            <person name="Seah K. B. B."/>
        </authorList>
    </citation>
    <scope>NUCLEOTIDE SEQUENCE</scope>
    <source>
        <strain evidence="3">BECK_S1320</strain>
        <strain evidence="2">BECK_S1321</strain>
    </source>
</reference>
<dbReference type="InterPro" id="IPR019288">
    <property type="entry name" value="3'-5'_exonuclease_PolB-like"/>
</dbReference>
<dbReference type="GO" id="GO:0003676">
    <property type="term" value="F:nucleic acid binding"/>
    <property type="evidence" value="ECO:0007669"/>
    <property type="project" value="InterPro"/>
</dbReference>
<dbReference type="Pfam" id="PF10108">
    <property type="entry name" value="DNA_pol_B_exo2"/>
    <property type="match status" value="1"/>
</dbReference>
<proteinExistence type="predicted"/>
<dbReference type="SUPFAM" id="SSF53098">
    <property type="entry name" value="Ribonuclease H-like"/>
    <property type="match status" value="1"/>
</dbReference>
<dbReference type="InterPro" id="IPR012337">
    <property type="entry name" value="RNaseH-like_sf"/>
</dbReference>
<gene>
    <name evidence="3" type="ORF">BECKSD772E_GA0070983_100113</name>
    <name evidence="2" type="ORF">BECKSD772F_GA0070984_100114</name>
</gene>
<evidence type="ECO:0000313" key="3">
    <source>
        <dbReference type="EMBL" id="VFK38541.1"/>
    </source>
</evidence>
<evidence type="ECO:0000313" key="2">
    <source>
        <dbReference type="EMBL" id="VFK36339.1"/>
    </source>
</evidence>
<dbReference type="Gene3D" id="3.30.420.10">
    <property type="entry name" value="Ribonuclease H-like superfamily/Ribonuclease H"/>
    <property type="match status" value="1"/>
</dbReference>
<dbReference type="CDD" id="cd05782">
    <property type="entry name" value="DNA_polB_like1_exo"/>
    <property type="match status" value="1"/>
</dbReference>
<dbReference type="EMBL" id="CAADFU010000001">
    <property type="protein sequence ID" value="VFK38541.1"/>
    <property type="molecule type" value="Genomic_DNA"/>
</dbReference>
<dbReference type="AlphaFoldDB" id="A0A450Y464"/>